<gene>
    <name evidence="2" type="ORF">K2U94_07305</name>
</gene>
<keyword evidence="3" id="KW-1185">Reference proteome</keyword>
<proteinExistence type="predicted"/>
<accession>A0ABS9Z4G7</accession>
<name>A0ABS9Z4G7_9HYPH</name>
<evidence type="ECO:0000259" key="1">
    <source>
        <dbReference type="Pfam" id="PF01755"/>
    </source>
</evidence>
<sequence>MKVYYINLDRAPERRVHTEQMLQGVDFERVAAVDGSRNPPTKKGLNRFQIACIDSHRIAWRKFLATPDSFACFLEDDLHFSPEFPAFVIGEYWIPAEAHAVKLDSFYNVVMVGAQSPAPLGRGLARLYTRHESSAAYILSRRGAETFLRLSENPTRPVDYILFPEDPIGERLNVFQLTPAVAVQDSRYEKHHAPGANFVSAIARTDRPGPDGFLPRLWFKLKRETIRVVHDIGRARRYLVNRLFRRLKPEVIPFR</sequence>
<dbReference type="Pfam" id="PF01755">
    <property type="entry name" value="Glyco_transf_25"/>
    <property type="match status" value="1"/>
</dbReference>
<dbReference type="EMBL" id="JAIVFP010000001">
    <property type="protein sequence ID" value="MCI4682569.1"/>
    <property type="molecule type" value="Genomic_DNA"/>
</dbReference>
<feature type="domain" description="Glycosyl transferase family 25" evidence="1">
    <location>
        <begin position="2"/>
        <end position="161"/>
    </location>
</feature>
<dbReference type="CDD" id="cd06532">
    <property type="entry name" value="Glyco_transf_25"/>
    <property type="match status" value="1"/>
</dbReference>
<dbReference type="InterPro" id="IPR002654">
    <property type="entry name" value="Glyco_trans_25"/>
</dbReference>
<dbReference type="Proteomes" id="UP001139104">
    <property type="component" value="Unassembled WGS sequence"/>
</dbReference>
<dbReference type="RefSeq" id="WP_243066570.1">
    <property type="nucleotide sequence ID" value="NZ_JAIVFK010000004.1"/>
</dbReference>
<protein>
    <submittedName>
        <fullName evidence="2">Glycosyltransferase family 25 protein</fullName>
    </submittedName>
</protein>
<reference evidence="2" key="1">
    <citation type="journal article" date="2022" name="ISME J.">
        <title>Identification of active gaseous-alkane degraders at natural gas seeps.</title>
        <authorList>
            <person name="Farhan Ul Haque M."/>
            <person name="Hernandez M."/>
            <person name="Crombie A.T."/>
            <person name="Murrell J.C."/>
        </authorList>
    </citation>
    <scope>NUCLEOTIDE SEQUENCE</scope>
    <source>
        <strain evidence="2">PC2</strain>
    </source>
</reference>
<organism evidence="2 3">
    <name type="scientific">Candidatus Rhodoblastus alkanivorans</name>
    <dbReference type="NCBI Taxonomy" id="2954117"/>
    <lineage>
        <taxon>Bacteria</taxon>
        <taxon>Pseudomonadati</taxon>
        <taxon>Pseudomonadota</taxon>
        <taxon>Alphaproteobacteria</taxon>
        <taxon>Hyphomicrobiales</taxon>
        <taxon>Rhodoblastaceae</taxon>
        <taxon>Rhodoblastus</taxon>
    </lineage>
</organism>
<comment type="caution">
    <text evidence="2">The sequence shown here is derived from an EMBL/GenBank/DDBJ whole genome shotgun (WGS) entry which is preliminary data.</text>
</comment>
<evidence type="ECO:0000313" key="3">
    <source>
        <dbReference type="Proteomes" id="UP001139104"/>
    </source>
</evidence>
<evidence type="ECO:0000313" key="2">
    <source>
        <dbReference type="EMBL" id="MCI4682569.1"/>
    </source>
</evidence>